<reference evidence="3" key="1">
    <citation type="submission" date="2016-05" db="EMBL/GenBank/DDBJ databases">
        <authorList>
            <person name="Wang W."/>
            <person name="Zhu L."/>
        </authorList>
    </citation>
    <scope>NUCLEOTIDE SEQUENCE [LARGE SCALE GENOMIC DNA]</scope>
    <source>
        <strain evidence="3">W-2</strain>
    </source>
</reference>
<accession>A0A1B7KXR4</accession>
<dbReference type="InterPro" id="IPR020076">
    <property type="entry name" value="DUF2768"/>
</dbReference>
<dbReference type="Pfam" id="PF10966">
    <property type="entry name" value="DUF2768"/>
    <property type="match status" value="1"/>
</dbReference>
<dbReference type="OrthoDB" id="2476435at2"/>
<gene>
    <name evidence="2" type="ORF">A7K69_03440</name>
</gene>
<organism evidence="2 3">
    <name type="scientific">Parageobacillus thermoglucosidasius</name>
    <name type="common">Geobacillus thermoglucosidasius</name>
    <dbReference type="NCBI Taxonomy" id="1426"/>
    <lineage>
        <taxon>Bacteria</taxon>
        <taxon>Bacillati</taxon>
        <taxon>Bacillota</taxon>
        <taxon>Bacilli</taxon>
        <taxon>Bacillales</taxon>
        <taxon>Anoxybacillaceae</taxon>
        <taxon>Parageobacillus</taxon>
    </lineage>
</organism>
<evidence type="ECO:0000313" key="3">
    <source>
        <dbReference type="Proteomes" id="UP000078290"/>
    </source>
</evidence>
<dbReference type="AlphaFoldDB" id="A0A1B7KXR4"/>
<feature type="transmembrane region" description="Helical" evidence="1">
    <location>
        <begin position="39"/>
        <end position="61"/>
    </location>
</feature>
<name>A0A1B7KXR4_PARTM</name>
<evidence type="ECO:0000313" key="2">
    <source>
        <dbReference type="EMBL" id="OAT74777.1"/>
    </source>
</evidence>
<feature type="transmembrane region" description="Helical" evidence="1">
    <location>
        <begin position="6"/>
        <end position="27"/>
    </location>
</feature>
<proteinExistence type="predicted"/>
<dbReference type="Proteomes" id="UP000078290">
    <property type="component" value="Unassembled WGS sequence"/>
</dbReference>
<keyword evidence="1" id="KW-0812">Transmembrane</keyword>
<sequence length="67" mass="7578">MSPALAKMWIAIASMVFMFISVFSIYISRYKAKNKIIRFIFALIAYVLMILAGIIIIFVVFSGPTPE</sequence>
<keyword evidence="1" id="KW-1133">Transmembrane helix</keyword>
<protein>
    <recommendedName>
        <fullName evidence="4">DUF2768 domain-containing protein</fullName>
    </recommendedName>
</protein>
<evidence type="ECO:0008006" key="4">
    <source>
        <dbReference type="Google" id="ProtNLM"/>
    </source>
</evidence>
<comment type="caution">
    <text evidence="2">The sequence shown here is derived from an EMBL/GenBank/DDBJ whole genome shotgun (WGS) entry which is preliminary data.</text>
</comment>
<dbReference type="RefSeq" id="WP_064550187.1">
    <property type="nucleotide sequence ID" value="NZ_LXMA01000001.1"/>
</dbReference>
<dbReference type="EMBL" id="LXMA01000001">
    <property type="protein sequence ID" value="OAT74777.1"/>
    <property type="molecule type" value="Genomic_DNA"/>
</dbReference>
<evidence type="ECO:0000256" key="1">
    <source>
        <dbReference type="SAM" id="Phobius"/>
    </source>
</evidence>
<keyword evidence="1" id="KW-0472">Membrane</keyword>